<dbReference type="PANTHER" id="PTHR47272:SF1">
    <property type="entry name" value="PIGGYBAC TRANSPOSABLE ELEMENT-DERIVED PROTEIN 3-LIKE"/>
    <property type="match status" value="1"/>
</dbReference>
<feature type="domain" description="PiggyBac transposable element-derived protein" evidence="2">
    <location>
        <begin position="61"/>
        <end position="188"/>
    </location>
</feature>
<keyword evidence="3" id="KW-1185">Reference proteome</keyword>
<feature type="compositionally biased region" description="Polar residues" evidence="1">
    <location>
        <begin position="1"/>
        <end position="10"/>
    </location>
</feature>
<dbReference type="InterPro" id="IPR029526">
    <property type="entry name" value="PGBD"/>
</dbReference>
<name>A0A0N5CIM3_STREA</name>
<evidence type="ECO:0000313" key="4">
    <source>
        <dbReference type="WBParaSite" id="SPAL_0001767800.1"/>
    </source>
</evidence>
<dbReference type="Proteomes" id="UP000046392">
    <property type="component" value="Unplaced"/>
</dbReference>
<proteinExistence type="predicted"/>
<reference evidence="4" key="1">
    <citation type="submission" date="2017-02" db="UniProtKB">
        <authorList>
            <consortium name="WormBaseParasite"/>
        </authorList>
    </citation>
    <scope>IDENTIFICATION</scope>
</reference>
<dbReference type="PANTHER" id="PTHR47272">
    <property type="entry name" value="DDE_TNP_1_7 DOMAIN-CONTAINING PROTEIN"/>
    <property type="match status" value="1"/>
</dbReference>
<dbReference type="Pfam" id="PF13843">
    <property type="entry name" value="DDE_Tnp_1_7"/>
    <property type="match status" value="1"/>
</dbReference>
<dbReference type="STRING" id="174720.A0A0N5CIM3"/>
<protein>
    <submittedName>
        <fullName evidence="4">DDE_Tnp_1_7 domain-containing protein</fullName>
    </submittedName>
</protein>
<evidence type="ECO:0000256" key="1">
    <source>
        <dbReference type="SAM" id="MobiDB-lite"/>
    </source>
</evidence>
<organism evidence="3 4">
    <name type="scientific">Strongyloides papillosus</name>
    <name type="common">Intestinal threadworm</name>
    <dbReference type="NCBI Taxonomy" id="174720"/>
    <lineage>
        <taxon>Eukaryota</taxon>
        <taxon>Metazoa</taxon>
        <taxon>Ecdysozoa</taxon>
        <taxon>Nematoda</taxon>
        <taxon>Chromadorea</taxon>
        <taxon>Rhabditida</taxon>
        <taxon>Tylenchina</taxon>
        <taxon>Panagrolaimomorpha</taxon>
        <taxon>Strongyloidoidea</taxon>
        <taxon>Strongyloididae</taxon>
        <taxon>Strongyloides</taxon>
    </lineage>
</organism>
<dbReference type="WBParaSite" id="SPAL_0001767800.1">
    <property type="protein sequence ID" value="SPAL_0001767800.1"/>
    <property type="gene ID" value="SPAL_0001767800"/>
</dbReference>
<evidence type="ECO:0000313" key="3">
    <source>
        <dbReference type="Proteomes" id="UP000046392"/>
    </source>
</evidence>
<feature type="region of interest" description="Disordered" evidence="1">
    <location>
        <begin position="1"/>
        <end position="38"/>
    </location>
</feature>
<evidence type="ECO:0000259" key="2">
    <source>
        <dbReference type="Pfam" id="PF13843"/>
    </source>
</evidence>
<sequence>MMKRQNNVSSDIEEIEALSDKENELQDSGRPFMNEEEYSDSDVSISYCIPKKRRHSTNDPRLVQETNRYAIDCGKDSFYVDVYEMKQFFGINIIMTYIKYPNYRLYWLSDSGLRLSLIADTISLKRFEEIKRYPHYKNNHTIPDGCDDIFIKVRPLLDMLSHTFQNAANLTEFQATDEMIIPFKGVHRKSKLALGELTCPHAPCNIRSSRNPRISSIISIIVDNCYNYYC</sequence>
<dbReference type="AlphaFoldDB" id="A0A0N5CIM3"/>
<accession>A0A0N5CIM3</accession>